<dbReference type="GO" id="GO:0009908">
    <property type="term" value="P:flower development"/>
    <property type="evidence" value="ECO:0007669"/>
    <property type="project" value="UniProtKB-KW"/>
</dbReference>
<dbReference type="AlphaFoldDB" id="A0A6P5HJV0"/>
<evidence type="ECO:0000256" key="4">
    <source>
        <dbReference type="ARBA" id="ARBA00023054"/>
    </source>
</evidence>
<keyword evidence="5" id="KW-0287">Flowering</keyword>
<sequence>MAVRRGGHVLELRDQPQPPPPLLRRAPPHPGALIDEPLLIRRAPALPPQLHPAAAAALEDRLAAQHRNIQALLLDNQRFAATHVALRQELDASRHELRVAAAAAARARAERDAEVRGVFERSLRVEAEARGVEGMRAELDHVRGDVQRLAAARDEHLDRLQGLKAELARARAEIAQVSALRSEIEAMQREIQKGRAAVEFEKKAHAENLEQSQVMESHMVSMAQEIEKLRAELANAEKRARAAAAAAVAANSGIIAAAANAGIVASAANPGMLPSAANPGIVASAANPGIVAAAINPGYVVTYGNPEMVYRGSAYGGNTYADAYNMHQVQMGGAEAYSQYGSLYVSQAPYGAQQTQEHK</sequence>
<proteinExistence type="inferred from homology"/>
<dbReference type="GeneID" id="109728463"/>
<evidence type="ECO:0000256" key="2">
    <source>
        <dbReference type="ARBA" id="ARBA00022473"/>
    </source>
</evidence>
<feature type="region of interest" description="Disordered" evidence="7">
    <location>
        <begin position="1"/>
        <end position="29"/>
    </location>
</feature>
<dbReference type="PANTHER" id="PTHR33405">
    <property type="entry name" value="PROTEIN FLX-LIKE 2"/>
    <property type="match status" value="1"/>
</dbReference>
<evidence type="ECO:0000256" key="1">
    <source>
        <dbReference type="ARBA" id="ARBA00005405"/>
    </source>
</evidence>
<evidence type="ECO:0000256" key="6">
    <source>
        <dbReference type="SAM" id="Coils"/>
    </source>
</evidence>
<evidence type="ECO:0000256" key="5">
    <source>
        <dbReference type="ARBA" id="ARBA00023089"/>
    </source>
</evidence>
<protein>
    <submittedName>
        <fullName evidence="9">Protein FLC EXPRESSOR-like</fullName>
    </submittedName>
</protein>
<name>A0A6P5HJV0_ANACO</name>
<keyword evidence="2" id="KW-0217">Developmental protein</keyword>
<keyword evidence="4 6" id="KW-0175">Coiled coil</keyword>
<dbReference type="Proteomes" id="UP000515123">
    <property type="component" value="Linkage group 23"/>
</dbReference>
<evidence type="ECO:0000313" key="8">
    <source>
        <dbReference type="Proteomes" id="UP000515123"/>
    </source>
</evidence>
<feature type="coiled-coil region" evidence="6">
    <location>
        <begin position="146"/>
        <end position="246"/>
    </location>
</feature>
<dbReference type="SMR" id="A0A6P5HJV0"/>
<keyword evidence="8" id="KW-1185">Reference proteome</keyword>
<organism evidence="8 9">
    <name type="scientific">Ananas comosus</name>
    <name type="common">Pineapple</name>
    <name type="synonym">Ananas ananas</name>
    <dbReference type="NCBI Taxonomy" id="4615"/>
    <lineage>
        <taxon>Eukaryota</taxon>
        <taxon>Viridiplantae</taxon>
        <taxon>Streptophyta</taxon>
        <taxon>Embryophyta</taxon>
        <taxon>Tracheophyta</taxon>
        <taxon>Spermatophyta</taxon>
        <taxon>Magnoliopsida</taxon>
        <taxon>Liliopsida</taxon>
        <taxon>Poales</taxon>
        <taxon>Bromeliaceae</taxon>
        <taxon>Bromelioideae</taxon>
        <taxon>Ananas</taxon>
    </lineage>
</organism>
<reference evidence="9" key="2">
    <citation type="submission" date="2025-08" db="UniProtKB">
        <authorList>
            <consortium name="RefSeq"/>
        </authorList>
    </citation>
    <scope>IDENTIFICATION</scope>
    <source>
        <tissue evidence="9">Leaf</tissue>
    </source>
</reference>
<dbReference type="RefSeq" id="XP_020114470.1">
    <property type="nucleotide sequence ID" value="XM_020258881.1"/>
</dbReference>
<gene>
    <name evidence="9" type="primary">LOC109728463</name>
</gene>
<reference evidence="8" key="1">
    <citation type="journal article" date="2015" name="Nat. Genet.">
        <title>The pineapple genome and the evolution of CAM photosynthesis.</title>
        <authorList>
            <person name="Ming R."/>
            <person name="VanBuren R."/>
            <person name="Wai C.M."/>
            <person name="Tang H."/>
            <person name="Schatz M.C."/>
            <person name="Bowers J.E."/>
            <person name="Lyons E."/>
            <person name="Wang M.L."/>
            <person name="Chen J."/>
            <person name="Biggers E."/>
            <person name="Zhang J."/>
            <person name="Huang L."/>
            <person name="Zhang L."/>
            <person name="Miao W."/>
            <person name="Zhang J."/>
            <person name="Ye Z."/>
            <person name="Miao C."/>
            <person name="Lin Z."/>
            <person name="Wang H."/>
            <person name="Zhou H."/>
            <person name="Yim W.C."/>
            <person name="Priest H.D."/>
            <person name="Zheng C."/>
            <person name="Woodhouse M."/>
            <person name="Edger P.P."/>
            <person name="Guyot R."/>
            <person name="Guo H.B."/>
            <person name="Guo H."/>
            <person name="Zheng G."/>
            <person name="Singh R."/>
            <person name="Sharma A."/>
            <person name="Min X."/>
            <person name="Zheng Y."/>
            <person name="Lee H."/>
            <person name="Gurtowski J."/>
            <person name="Sedlazeck F.J."/>
            <person name="Harkess A."/>
            <person name="McKain M.R."/>
            <person name="Liao Z."/>
            <person name="Fang J."/>
            <person name="Liu J."/>
            <person name="Zhang X."/>
            <person name="Zhang Q."/>
            <person name="Hu W."/>
            <person name="Qin Y."/>
            <person name="Wang K."/>
            <person name="Chen L.Y."/>
            <person name="Shirley N."/>
            <person name="Lin Y.R."/>
            <person name="Liu L.Y."/>
            <person name="Hernandez A.G."/>
            <person name="Wright C.L."/>
            <person name="Bulone V."/>
            <person name="Tuskan G.A."/>
            <person name="Heath K."/>
            <person name="Zee F."/>
            <person name="Moore P.H."/>
            <person name="Sunkar R."/>
            <person name="Leebens-Mack J.H."/>
            <person name="Mockler T."/>
            <person name="Bennetzen J.L."/>
            <person name="Freeling M."/>
            <person name="Sankoff D."/>
            <person name="Paterson A.H."/>
            <person name="Zhu X."/>
            <person name="Yang X."/>
            <person name="Smith J.A."/>
            <person name="Cushman J.C."/>
            <person name="Paull R.E."/>
            <person name="Yu Q."/>
        </authorList>
    </citation>
    <scope>NUCLEOTIDE SEQUENCE [LARGE SCALE GENOMIC DNA]</scope>
    <source>
        <strain evidence="8">cv. F153</strain>
    </source>
</reference>
<keyword evidence="3" id="KW-0221">Differentiation</keyword>
<evidence type="ECO:0000256" key="7">
    <source>
        <dbReference type="SAM" id="MobiDB-lite"/>
    </source>
</evidence>
<dbReference type="GO" id="GO:0030154">
    <property type="term" value="P:cell differentiation"/>
    <property type="evidence" value="ECO:0007669"/>
    <property type="project" value="UniProtKB-KW"/>
</dbReference>
<dbReference type="InterPro" id="IPR040353">
    <property type="entry name" value="FLX/FLX-like"/>
</dbReference>
<comment type="similarity">
    <text evidence="1">Belongs to the FLX family.</text>
</comment>
<dbReference type="OrthoDB" id="1928946at2759"/>
<dbReference type="PANTHER" id="PTHR33405:SF17">
    <property type="entry name" value="PROTEIN FLC EXPRESSOR"/>
    <property type="match status" value="1"/>
</dbReference>
<accession>A0A6P5HJV0</accession>
<evidence type="ECO:0000256" key="3">
    <source>
        <dbReference type="ARBA" id="ARBA00022782"/>
    </source>
</evidence>
<evidence type="ECO:0000313" key="9">
    <source>
        <dbReference type="RefSeq" id="XP_020114470.1"/>
    </source>
</evidence>